<dbReference type="PANTHER" id="PTHR18964:SF149">
    <property type="entry name" value="BIFUNCTIONAL UDP-N-ACETYLGLUCOSAMINE 2-EPIMERASE_N-ACETYLMANNOSAMINE KINASE"/>
    <property type="match status" value="1"/>
</dbReference>
<comment type="similarity">
    <text evidence="1">Belongs to the ROK (NagC/XylR) family.</text>
</comment>
<keyword evidence="3" id="KW-1185">Reference proteome</keyword>
<protein>
    <submittedName>
        <fullName evidence="2">Glucokinase</fullName>
    </submittedName>
</protein>
<dbReference type="GO" id="GO:0016301">
    <property type="term" value="F:kinase activity"/>
    <property type="evidence" value="ECO:0007669"/>
    <property type="project" value="UniProtKB-KW"/>
</dbReference>
<dbReference type="EMBL" id="BJXB01000016">
    <property type="protein sequence ID" value="GEM47877.1"/>
    <property type="molecule type" value="Genomic_DNA"/>
</dbReference>
<organism evidence="2 3">
    <name type="scientific">Deinococcus cellulosilyticus (strain DSM 18568 / NBRC 106333 / KACC 11606 / 5516J-15)</name>
    <dbReference type="NCBI Taxonomy" id="1223518"/>
    <lineage>
        <taxon>Bacteria</taxon>
        <taxon>Thermotogati</taxon>
        <taxon>Deinococcota</taxon>
        <taxon>Deinococci</taxon>
        <taxon>Deinococcales</taxon>
        <taxon>Deinococcaceae</taxon>
        <taxon>Deinococcus</taxon>
    </lineage>
</organism>
<dbReference type="Pfam" id="PF00480">
    <property type="entry name" value="ROK"/>
    <property type="match status" value="1"/>
</dbReference>
<gene>
    <name evidence="2" type="ORF">DC3_35120</name>
</gene>
<dbReference type="Proteomes" id="UP000321306">
    <property type="component" value="Unassembled WGS sequence"/>
</dbReference>
<dbReference type="RefSeq" id="WP_146886498.1">
    <property type="nucleotide sequence ID" value="NZ_BJXB01000016.1"/>
</dbReference>
<name>A0A511N5Y8_DEIC1</name>
<dbReference type="SUPFAM" id="SSF53067">
    <property type="entry name" value="Actin-like ATPase domain"/>
    <property type="match status" value="1"/>
</dbReference>
<accession>A0A511N5Y8</accession>
<keyword evidence="2" id="KW-0418">Kinase</keyword>
<dbReference type="PANTHER" id="PTHR18964">
    <property type="entry name" value="ROK (REPRESSOR, ORF, KINASE) FAMILY"/>
    <property type="match status" value="1"/>
</dbReference>
<dbReference type="AlphaFoldDB" id="A0A511N5Y8"/>
<comment type="caution">
    <text evidence="2">The sequence shown here is derived from an EMBL/GenBank/DDBJ whole genome shotgun (WGS) entry which is preliminary data.</text>
</comment>
<dbReference type="InterPro" id="IPR000600">
    <property type="entry name" value="ROK"/>
</dbReference>
<reference evidence="2 3" key="1">
    <citation type="submission" date="2019-07" db="EMBL/GenBank/DDBJ databases">
        <title>Whole genome shotgun sequence of Deinococcus cellulosilyticus NBRC 106333.</title>
        <authorList>
            <person name="Hosoyama A."/>
            <person name="Uohara A."/>
            <person name="Ohji S."/>
            <person name="Ichikawa N."/>
        </authorList>
    </citation>
    <scope>NUCLEOTIDE SEQUENCE [LARGE SCALE GENOMIC DNA]</scope>
    <source>
        <strain evidence="2 3">NBRC 106333</strain>
    </source>
</reference>
<evidence type="ECO:0000313" key="3">
    <source>
        <dbReference type="Proteomes" id="UP000321306"/>
    </source>
</evidence>
<evidence type="ECO:0000313" key="2">
    <source>
        <dbReference type="EMBL" id="GEM47877.1"/>
    </source>
</evidence>
<dbReference type="InterPro" id="IPR043129">
    <property type="entry name" value="ATPase_NBD"/>
</dbReference>
<keyword evidence="2" id="KW-0808">Transferase</keyword>
<sequence>MTEFALALDIGGSHVTAAVVDLRERLLLERSLVRKGVEESAPAHHLLDTWAVAAHQAHRLVGSPRLTHIGIAIPSPFDYQGGFSLHEHKFRLLRGMNLTEGLRERWMSSALAQVPVLYGNDADLFVLGEWWGGTARGAERVLGVTLGTGLGSGFLERGRVLTHDPRVPPDGELWNTPYRSTIAEDYASGRSIVLHHTRLTSRNWTVHEISTAARDHDPHAQQVMQHFGEELGQILTPWVSGFQPGLVVLGGNIARALDCFEAPLKARLQDVPIVTSTLFEQASLFGGAALCQASEQYEQMDAPQLKL</sequence>
<dbReference type="CDD" id="cd23763">
    <property type="entry name" value="ASKHA_ATPase_ROK"/>
    <property type="match status" value="1"/>
</dbReference>
<dbReference type="OrthoDB" id="49666at2"/>
<dbReference type="Gene3D" id="3.30.420.40">
    <property type="match status" value="2"/>
</dbReference>
<proteinExistence type="inferred from homology"/>
<evidence type="ECO:0000256" key="1">
    <source>
        <dbReference type="ARBA" id="ARBA00006479"/>
    </source>
</evidence>